<reference evidence="2" key="2">
    <citation type="submission" date="2025-08" db="UniProtKB">
        <authorList>
            <consortium name="Ensembl"/>
        </authorList>
    </citation>
    <scope>IDENTIFICATION</scope>
</reference>
<dbReference type="EMBL" id="AHAT01005530">
    <property type="status" value="NOT_ANNOTATED_CDS"/>
    <property type="molecule type" value="Genomic_DNA"/>
</dbReference>
<organism evidence="2 3">
    <name type="scientific">Lepisosteus oculatus</name>
    <name type="common">Spotted gar</name>
    <dbReference type="NCBI Taxonomy" id="7918"/>
    <lineage>
        <taxon>Eukaryota</taxon>
        <taxon>Metazoa</taxon>
        <taxon>Chordata</taxon>
        <taxon>Craniata</taxon>
        <taxon>Vertebrata</taxon>
        <taxon>Euteleostomi</taxon>
        <taxon>Actinopterygii</taxon>
        <taxon>Neopterygii</taxon>
        <taxon>Holostei</taxon>
        <taxon>Semionotiformes</taxon>
        <taxon>Lepisosteidae</taxon>
        <taxon>Lepisosteus</taxon>
    </lineage>
</organism>
<accession>W5N3D9</accession>
<dbReference type="Ensembl" id="ENSLOCT00000015177.1">
    <property type="protein sequence ID" value="ENSLOCP00000015148.1"/>
    <property type="gene ID" value="ENSLOCG00000012311.1"/>
</dbReference>
<proteinExistence type="predicted"/>
<evidence type="ECO:0000313" key="3">
    <source>
        <dbReference type="Proteomes" id="UP000018468"/>
    </source>
</evidence>
<dbReference type="AlphaFoldDB" id="W5N3D9"/>
<dbReference type="GO" id="GO:0006302">
    <property type="term" value="P:double-strand break repair"/>
    <property type="evidence" value="ECO:0007669"/>
    <property type="project" value="InterPro"/>
</dbReference>
<reference evidence="3" key="1">
    <citation type="submission" date="2011-12" db="EMBL/GenBank/DDBJ databases">
        <title>The Draft Genome of Lepisosteus oculatus.</title>
        <authorList>
            <consortium name="The Broad Institute Genome Assembly &amp; Analysis Group"/>
            <consortium name="Computational R&amp;D Group"/>
            <consortium name="and Sequencing Platform"/>
            <person name="Di Palma F."/>
            <person name="Alfoldi J."/>
            <person name="Johnson J."/>
            <person name="Berlin A."/>
            <person name="Gnerre S."/>
            <person name="Jaffe D."/>
            <person name="MacCallum I."/>
            <person name="Young S."/>
            <person name="Walker B.J."/>
            <person name="Lander E.S."/>
            <person name="Lindblad-Toh K."/>
        </authorList>
    </citation>
    <scope>NUCLEOTIDE SEQUENCE [LARGE SCALE GENOMIC DNA]</scope>
</reference>
<dbReference type="GeneTree" id="ENSGT00390000007635"/>
<feature type="region of interest" description="Disordered" evidence="1">
    <location>
        <begin position="49"/>
        <end position="94"/>
    </location>
</feature>
<keyword evidence="3" id="KW-1185">Reference proteome</keyword>
<dbReference type="InterPro" id="IPR038868">
    <property type="entry name" value="RAP80"/>
</dbReference>
<dbReference type="PANTHER" id="PTHR15932:SF2">
    <property type="entry name" value="BRCA1-A COMPLEX SUBUNIT RAP80"/>
    <property type="match status" value="1"/>
</dbReference>
<dbReference type="GO" id="GO:0070530">
    <property type="term" value="F:K63-linked polyubiquitin modification-dependent protein binding"/>
    <property type="evidence" value="ECO:0007669"/>
    <property type="project" value="InterPro"/>
</dbReference>
<dbReference type="GO" id="GO:0070531">
    <property type="term" value="C:BRCA1-A complex"/>
    <property type="evidence" value="ECO:0007669"/>
    <property type="project" value="InterPro"/>
</dbReference>
<dbReference type="Proteomes" id="UP000018468">
    <property type="component" value="Linkage group LG6"/>
</dbReference>
<evidence type="ECO:0008006" key="4">
    <source>
        <dbReference type="Google" id="ProtNLM"/>
    </source>
</evidence>
<dbReference type="eggNOG" id="ENOG502QQGN">
    <property type="taxonomic scope" value="Eukaryota"/>
</dbReference>
<feature type="region of interest" description="Disordered" evidence="1">
    <location>
        <begin position="119"/>
        <end position="177"/>
    </location>
</feature>
<sequence>VLYYWGVPFCPRGLDPDEYTQVILTQMDVYQRSLKAAQRGLLRKAEWGDPVLPAPTEEPPCKKRRRLRRNESRGTQEDGEGGMNDAEKEEQEVRGGFSFGQKSNIFVIPIHKAASVNCKIKKKKSKTNHSSTAERSHRKRLSLSVLSSFPFNRRRGLREGSPPEAAQPREEEPELDVCPETQLCDEGTQQLSSERPASVQALREPQPVVVVVEEEEEEEGSAAAVEGVTEKDTPAKHVQCPICMQSFPLLRIEVHAAYCDGPREEELLEEAASQGEEQQSTYPGPINLICKTDRGSQRPSSSFAQTPVSVSSREKCYICRGYVPVGDFERHTESCIRRRAGAHPGGFVSMLLNGQFNLQLSPASQGREDFLTALEQSEQKNIGKPAACRKRPAKTIAFIQNAKINEPVSLLDHEDDAAGEDQVPSDSPVRAFTPISEAKDCLVDFKQQFASRTGQRAGKRRRLKR</sequence>
<evidence type="ECO:0000256" key="1">
    <source>
        <dbReference type="SAM" id="MobiDB-lite"/>
    </source>
</evidence>
<name>W5N3D9_LEPOC</name>
<protein>
    <recommendedName>
        <fullName evidence="4">UBZ4-type domain-containing protein</fullName>
    </recommendedName>
</protein>
<evidence type="ECO:0000313" key="2">
    <source>
        <dbReference type="Ensembl" id="ENSLOCP00000015148.1"/>
    </source>
</evidence>
<dbReference type="CDD" id="cd20912">
    <property type="entry name" value="AIR_RAP80-like"/>
    <property type="match status" value="1"/>
</dbReference>
<dbReference type="Bgee" id="ENSLOCG00000012311">
    <property type="expression patterns" value="Expressed in bone element and 13 other cell types or tissues"/>
</dbReference>
<dbReference type="InParanoid" id="W5N3D9"/>
<dbReference type="HOGENOM" id="CLU_588706_0_0_1"/>
<dbReference type="PANTHER" id="PTHR15932">
    <property type="entry name" value="UBIQUITIN INTERACTION MOTIF-CONTAINING PROTEIN 1"/>
    <property type="match status" value="1"/>
</dbReference>
<reference evidence="2" key="3">
    <citation type="submission" date="2025-09" db="UniProtKB">
        <authorList>
            <consortium name="Ensembl"/>
        </authorList>
    </citation>
    <scope>IDENTIFICATION</scope>
</reference>
<dbReference type="STRING" id="7918.ENSLOCP00000015148"/>